<protein>
    <submittedName>
        <fullName evidence="1">Uncharacterized protein</fullName>
    </submittedName>
</protein>
<reference evidence="1" key="1">
    <citation type="submission" date="2012-10" db="EMBL/GenBank/DDBJ databases">
        <authorList>
            <person name="Harkins D.M."/>
            <person name="Durkin A.S."/>
            <person name="Brinkac L.M."/>
            <person name="Selengut J.D."/>
            <person name="Sanka R."/>
            <person name="DePew J."/>
            <person name="Purushe J."/>
            <person name="Picardeau M."/>
            <person name="Werts C."/>
            <person name="Goarant C."/>
            <person name="Vinetz J.M."/>
            <person name="Sutton G.G."/>
            <person name="Nelson W.C."/>
            <person name="Fouts D.E."/>
        </authorList>
    </citation>
    <scope>NUCLEOTIDE SEQUENCE [LARGE SCALE GENOMIC DNA]</scope>
    <source>
        <strain evidence="1">200802841</strain>
    </source>
</reference>
<dbReference type="EMBL" id="AKWH02000032">
    <property type="protein sequence ID" value="EKO51884.1"/>
    <property type="molecule type" value="Genomic_DNA"/>
</dbReference>
<organism evidence="1 2">
    <name type="scientific">Leptospira kirschneri str. 200802841</name>
    <dbReference type="NCBI Taxonomy" id="1193047"/>
    <lineage>
        <taxon>Bacteria</taxon>
        <taxon>Pseudomonadati</taxon>
        <taxon>Spirochaetota</taxon>
        <taxon>Spirochaetia</taxon>
        <taxon>Leptospirales</taxon>
        <taxon>Leptospiraceae</taxon>
        <taxon>Leptospira</taxon>
    </lineage>
</organism>
<sequence length="41" mass="4878">MIRKTMICGSSHILKINLQNSDSNFFRKMNPYQNSRYLEVV</sequence>
<dbReference type="Proteomes" id="UP000006339">
    <property type="component" value="Unassembled WGS sequence"/>
</dbReference>
<dbReference type="AlphaFoldDB" id="A0A828Y311"/>
<proteinExistence type="predicted"/>
<accession>A0A828Y311</accession>
<name>A0A828Y311_9LEPT</name>
<gene>
    <name evidence="1" type="ORF">LEP1GSC131_1461</name>
</gene>
<evidence type="ECO:0000313" key="2">
    <source>
        <dbReference type="Proteomes" id="UP000006339"/>
    </source>
</evidence>
<keyword evidence="2" id="KW-1185">Reference proteome</keyword>
<comment type="caution">
    <text evidence="1">The sequence shown here is derived from an EMBL/GenBank/DDBJ whole genome shotgun (WGS) entry which is preliminary data.</text>
</comment>
<evidence type="ECO:0000313" key="1">
    <source>
        <dbReference type="EMBL" id="EKO51884.1"/>
    </source>
</evidence>